<dbReference type="Pfam" id="PF07161">
    <property type="entry name" value="LppX_LprAFG"/>
    <property type="match status" value="1"/>
</dbReference>
<evidence type="ECO:0000256" key="6">
    <source>
        <dbReference type="ARBA" id="ARBA00023139"/>
    </source>
</evidence>
<evidence type="ECO:0000256" key="7">
    <source>
        <dbReference type="ARBA" id="ARBA00023288"/>
    </source>
</evidence>
<keyword evidence="9" id="KW-1185">Reference proteome</keyword>
<evidence type="ECO:0000256" key="4">
    <source>
        <dbReference type="ARBA" id="ARBA00022729"/>
    </source>
</evidence>
<organism evidence="8 9">
    <name type="scientific">Mycolicibacterium rhodesiae (strain NBB3)</name>
    <name type="common">Mycobacterium rhodesiae</name>
    <dbReference type="NCBI Taxonomy" id="710685"/>
    <lineage>
        <taxon>Bacteria</taxon>
        <taxon>Bacillati</taxon>
        <taxon>Actinomycetota</taxon>
        <taxon>Actinomycetes</taxon>
        <taxon>Mycobacteriales</taxon>
        <taxon>Mycobacteriaceae</taxon>
        <taxon>Mycolicibacterium</taxon>
    </lineage>
</organism>
<evidence type="ECO:0000256" key="2">
    <source>
        <dbReference type="ARBA" id="ARBA00009194"/>
    </source>
</evidence>
<dbReference type="SUPFAM" id="SSF89392">
    <property type="entry name" value="Prokaryotic lipoproteins and lipoprotein localization factors"/>
    <property type="match status" value="1"/>
</dbReference>
<protein>
    <recommendedName>
        <fullName evidence="10">LprG protein</fullName>
    </recommendedName>
</protein>
<keyword evidence="6" id="KW-0564">Palmitate</keyword>
<comment type="similarity">
    <text evidence="2">Belongs to the LppX/LprAFG lipoprotein family.</text>
</comment>
<evidence type="ECO:0000313" key="8">
    <source>
        <dbReference type="EMBL" id="AEV75825.1"/>
    </source>
</evidence>
<dbReference type="STRING" id="710685.MycrhN_5351"/>
<name>G8RHF5_MYCRN</name>
<dbReference type="InterPro" id="IPR009830">
    <property type="entry name" value="LppX/LprAFG"/>
</dbReference>
<evidence type="ECO:0000313" key="9">
    <source>
        <dbReference type="Proteomes" id="UP000005442"/>
    </source>
</evidence>
<keyword evidence="5" id="KW-0472">Membrane</keyword>
<comment type="subcellular location">
    <subcellularLocation>
        <location evidence="1">Cell envelope</location>
    </subcellularLocation>
</comment>
<dbReference type="Gene3D" id="2.50.20.20">
    <property type="match status" value="1"/>
</dbReference>
<dbReference type="PATRIC" id="fig|710685.3.peg.5377"/>
<dbReference type="AlphaFoldDB" id="G8RHF5"/>
<keyword evidence="4" id="KW-0732">Signal</keyword>
<sequence length="247" mass="25608">MPGRPVATGRPTTMQVMQTRLLAIFAALFTAVALLAGCGSSEDTKNLPDAATLLKQSVDTTKSQSSVHLLLTVNGEIPEFPIESLEADLTTKPAVAAQGKANILLGGQRLEGVGFVVVDGTLYGALTAGSAYQDFGPAADIYDASVLLSPDKGLANVLSNFSDPKAEARETINGVKTVRVKGSVSQDAVNKIVPQVGATGAVPGTAWIAEEGNHELIQAKLEPKPDTSLTMTLSDWGKPVTVTKPAA</sequence>
<dbReference type="CDD" id="cd16334">
    <property type="entry name" value="LppX-like"/>
    <property type="match status" value="1"/>
</dbReference>
<evidence type="ECO:0000256" key="1">
    <source>
        <dbReference type="ARBA" id="ARBA00004196"/>
    </source>
</evidence>
<dbReference type="EMBL" id="CP003169">
    <property type="protein sequence ID" value="AEV75825.1"/>
    <property type="molecule type" value="Genomic_DNA"/>
</dbReference>
<evidence type="ECO:0000256" key="3">
    <source>
        <dbReference type="ARBA" id="ARBA00022475"/>
    </source>
</evidence>
<dbReference type="InterPro" id="IPR029046">
    <property type="entry name" value="LolA/LolB/LppX"/>
</dbReference>
<dbReference type="Proteomes" id="UP000005442">
    <property type="component" value="Chromosome"/>
</dbReference>
<proteinExistence type="inferred from homology"/>
<keyword evidence="3" id="KW-1003">Cell membrane</keyword>
<dbReference type="GO" id="GO:0030313">
    <property type="term" value="C:cell envelope"/>
    <property type="evidence" value="ECO:0007669"/>
    <property type="project" value="UniProtKB-SubCell"/>
</dbReference>
<reference evidence="8 9" key="1">
    <citation type="submission" date="2011-12" db="EMBL/GenBank/DDBJ databases">
        <title>Complete sequence of Mycobacterium rhodesiae NBB3.</title>
        <authorList>
            <consortium name="US DOE Joint Genome Institute"/>
            <person name="Lucas S."/>
            <person name="Han J."/>
            <person name="Lapidus A."/>
            <person name="Cheng J.-F."/>
            <person name="Goodwin L."/>
            <person name="Pitluck S."/>
            <person name="Peters L."/>
            <person name="Mikhailova N."/>
            <person name="Gu W."/>
            <person name="Detter J.C."/>
            <person name="Han C."/>
            <person name="Tapia R."/>
            <person name="Land M."/>
            <person name="Hauser L."/>
            <person name="Kyrpides N."/>
            <person name="Ivanova N."/>
            <person name="Pagani I."/>
            <person name="Mattes T."/>
            <person name="Holmes A."/>
            <person name="Rutledge P."/>
            <person name="Paulsen I."/>
            <person name="Coleman N."/>
            <person name="Woyke T."/>
        </authorList>
    </citation>
    <scope>NUCLEOTIDE SEQUENCE [LARGE SCALE GENOMIC DNA]</scope>
    <source>
        <strain evidence="8 9">NBB3</strain>
    </source>
</reference>
<dbReference type="KEGG" id="mrh:MycrhN_5351"/>
<dbReference type="HOGENOM" id="CLU_074100_1_0_11"/>
<dbReference type="eggNOG" id="ENOG50338Y0">
    <property type="taxonomic scope" value="Bacteria"/>
</dbReference>
<gene>
    <name evidence="8" type="ordered locus">MycrhN_5351</name>
</gene>
<evidence type="ECO:0000256" key="5">
    <source>
        <dbReference type="ARBA" id="ARBA00023136"/>
    </source>
</evidence>
<evidence type="ECO:0008006" key="10">
    <source>
        <dbReference type="Google" id="ProtNLM"/>
    </source>
</evidence>
<keyword evidence="7" id="KW-0449">Lipoprotein</keyword>
<accession>G8RHF5</accession>